<evidence type="ECO:0000256" key="3">
    <source>
        <dbReference type="ARBA" id="ARBA00022670"/>
    </source>
</evidence>
<dbReference type="EMBL" id="JAZAVJ010000008">
    <property type="protein sequence ID" value="KAK7423750.1"/>
    <property type="molecule type" value="Genomic_DNA"/>
</dbReference>
<sequence length="93" mass="9809">MSITSDSSNFYRNSVSIQAQTVPGGTKTDFNLGKTATHEVGHWIGLYHTFQGGCIGSSDFVSNTPASANSLQAAPSVVTHARARLVLILSITI</sequence>
<dbReference type="Proteomes" id="UP001498476">
    <property type="component" value="Unassembled WGS sequence"/>
</dbReference>
<dbReference type="Gene3D" id="3.40.390.10">
    <property type="entry name" value="Collagenase (Catalytic Domain)"/>
    <property type="match status" value="1"/>
</dbReference>
<keyword evidence="4" id="KW-0479">Metal-binding</keyword>
<comment type="function">
    <text evidence="1">Secreted metalloproteinase that allows assimilation of proteinaceous substrates.</text>
</comment>
<gene>
    <name evidence="11" type="ORF">QQX98_000940</name>
</gene>
<evidence type="ECO:0000256" key="1">
    <source>
        <dbReference type="ARBA" id="ARBA00003174"/>
    </source>
</evidence>
<dbReference type="SUPFAM" id="SSF55486">
    <property type="entry name" value="Metalloproteases ('zincins'), catalytic domain"/>
    <property type="match status" value="1"/>
</dbReference>
<accession>A0ABR1HR89</accession>
<dbReference type="Pfam" id="PF05572">
    <property type="entry name" value="Peptidase_M43"/>
    <property type="match status" value="1"/>
</dbReference>
<keyword evidence="9" id="KW-1015">Disulfide bond</keyword>
<keyword evidence="5" id="KW-0732">Signal</keyword>
<keyword evidence="12" id="KW-1185">Reference proteome</keyword>
<comment type="caution">
    <text evidence="11">The sequence shown here is derived from an EMBL/GenBank/DDBJ whole genome shotgun (WGS) entry which is preliminary data.</text>
</comment>
<evidence type="ECO:0000256" key="7">
    <source>
        <dbReference type="ARBA" id="ARBA00022833"/>
    </source>
</evidence>
<name>A0ABR1HR89_9HYPO</name>
<evidence type="ECO:0000256" key="5">
    <source>
        <dbReference type="ARBA" id="ARBA00022729"/>
    </source>
</evidence>
<dbReference type="InterPro" id="IPR024079">
    <property type="entry name" value="MetalloPept_cat_dom_sf"/>
</dbReference>
<evidence type="ECO:0000256" key="9">
    <source>
        <dbReference type="ARBA" id="ARBA00023157"/>
    </source>
</evidence>
<feature type="domain" description="Peptidase M43 pregnancy-associated plasma-A" evidence="10">
    <location>
        <begin position="26"/>
        <end position="68"/>
    </location>
</feature>
<reference evidence="11 12" key="1">
    <citation type="journal article" date="2025" name="Microbiol. Resour. Announc.">
        <title>Draft genome sequences for Neonectria magnoliae and Neonectria punicea, canker pathogens of Liriodendron tulipifera and Acer saccharum in West Virginia.</title>
        <authorList>
            <person name="Petronek H.M."/>
            <person name="Kasson M.T."/>
            <person name="Metheny A.M."/>
            <person name="Stauder C.M."/>
            <person name="Lovett B."/>
            <person name="Lynch S.C."/>
            <person name="Garnas J.R."/>
            <person name="Kasson L.R."/>
            <person name="Stajich J.E."/>
        </authorList>
    </citation>
    <scope>NUCLEOTIDE SEQUENCE [LARGE SCALE GENOMIC DNA]</scope>
    <source>
        <strain evidence="11 12">NRRL 64653</strain>
    </source>
</reference>
<evidence type="ECO:0000256" key="4">
    <source>
        <dbReference type="ARBA" id="ARBA00022723"/>
    </source>
</evidence>
<protein>
    <recommendedName>
        <fullName evidence="10">Peptidase M43 pregnancy-associated plasma-A domain-containing protein</fullName>
    </recommendedName>
</protein>
<comment type="similarity">
    <text evidence="2">Belongs to the peptidase M43B family.</text>
</comment>
<dbReference type="PANTHER" id="PTHR47466:SF1">
    <property type="entry name" value="METALLOPROTEASE MEP1 (AFU_ORTHOLOGUE AFUA_1G07730)-RELATED"/>
    <property type="match status" value="1"/>
</dbReference>
<keyword evidence="3" id="KW-0645">Protease</keyword>
<evidence type="ECO:0000313" key="11">
    <source>
        <dbReference type="EMBL" id="KAK7423750.1"/>
    </source>
</evidence>
<dbReference type="InterPro" id="IPR008754">
    <property type="entry name" value="Peptidase_M43"/>
</dbReference>
<evidence type="ECO:0000256" key="8">
    <source>
        <dbReference type="ARBA" id="ARBA00023049"/>
    </source>
</evidence>
<keyword evidence="6" id="KW-0378">Hydrolase</keyword>
<evidence type="ECO:0000256" key="2">
    <source>
        <dbReference type="ARBA" id="ARBA00008721"/>
    </source>
</evidence>
<evidence type="ECO:0000313" key="12">
    <source>
        <dbReference type="Proteomes" id="UP001498476"/>
    </source>
</evidence>
<evidence type="ECO:0000256" key="6">
    <source>
        <dbReference type="ARBA" id="ARBA00022801"/>
    </source>
</evidence>
<organism evidence="11 12">
    <name type="scientific">Neonectria punicea</name>
    <dbReference type="NCBI Taxonomy" id="979145"/>
    <lineage>
        <taxon>Eukaryota</taxon>
        <taxon>Fungi</taxon>
        <taxon>Dikarya</taxon>
        <taxon>Ascomycota</taxon>
        <taxon>Pezizomycotina</taxon>
        <taxon>Sordariomycetes</taxon>
        <taxon>Hypocreomycetidae</taxon>
        <taxon>Hypocreales</taxon>
        <taxon>Nectriaceae</taxon>
        <taxon>Neonectria</taxon>
    </lineage>
</organism>
<evidence type="ECO:0000259" key="10">
    <source>
        <dbReference type="Pfam" id="PF05572"/>
    </source>
</evidence>
<proteinExistence type="inferred from homology"/>
<dbReference type="PANTHER" id="PTHR47466">
    <property type="match status" value="1"/>
</dbReference>
<keyword evidence="8" id="KW-0482">Metalloprotease</keyword>
<keyword evidence="7" id="KW-0862">Zinc</keyword>